<proteinExistence type="inferred from homology"/>
<evidence type="ECO:0000259" key="14">
    <source>
        <dbReference type="PROSITE" id="PS51831"/>
    </source>
</evidence>
<keyword evidence="10 13" id="KW-0460">Magnesium</keyword>
<name>A0A6G9QLL4_9GAMM</name>
<dbReference type="GO" id="GO:0005524">
    <property type="term" value="F:ATP binding"/>
    <property type="evidence" value="ECO:0007669"/>
    <property type="project" value="UniProtKB-UniRule"/>
</dbReference>
<evidence type="ECO:0000313" key="16">
    <source>
        <dbReference type="Proteomes" id="UP000502608"/>
    </source>
</evidence>
<dbReference type="InterPro" id="IPR050124">
    <property type="entry name" value="tRNA_CCA-adding_enzyme"/>
</dbReference>
<dbReference type="InterPro" id="IPR012006">
    <property type="entry name" value="CCA_bact"/>
</dbReference>
<evidence type="ECO:0000313" key="15">
    <source>
        <dbReference type="EMBL" id="QIR15278.1"/>
    </source>
</evidence>
<organism evidence="15 16">
    <name type="scientific">Shewanella aestuarii</name>
    <dbReference type="NCBI Taxonomy" id="1028752"/>
    <lineage>
        <taxon>Bacteria</taxon>
        <taxon>Pseudomonadati</taxon>
        <taxon>Pseudomonadota</taxon>
        <taxon>Gammaproteobacteria</taxon>
        <taxon>Alteromonadales</taxon>
        <taxon>Shewanellaceae</taxon>
        <taxon>Shewanella</taxon>
    </lineage>
</organism>
<feature type="binding site" evidence="13">
    <location>
        <position position="137"/>
    </location>
    <ligand>
        <name>ATP</name>
        <dbReference type="ChEBI" id="CHEBI:30616"/>
    </ligand>
</feature>
<dbReference type="InterPro" id="IPR002646">
    <property type="entry name" value="PolA_pol_head_dom"/>
</dbReference>
<dbReference type="InterPro" id="IPR032828">
    <property type="entry name" value="PolyA_RNA-bd"/>
</dbReference>
<keyword evidence="9 13" id="KW-0067">ATP-binding</keyword>
<dbReference type="GO" id="GO:0004112">
    <property type="term" value="F:cyclic-nucleotide phosphodiesterase activity"/>
    <property type="evidence" value="ECO:0007669"/>
    <property type="project" value="UniProtKB-UniRule"/>
</dbReference>
<keyword evidence="6 13" id="KW-0547">Nucleotide-binding</keyword>
<protein>
    <recommendedName>
        <fullName evidence="13">Multifunctional CCA protein</fullName>
    </recommendedName>
    <domain>
        <recommendedName>
            <fullName evidence="13">CCA-adding enzyme</fullName>
            <ecNumber evidence="13">2.7.7.72</ecNumber>
        </recommendedName>
        <alternativeName>
            <fullName evidence="13">CCA tRNA nucleotidyltransferase</fullName>
        </alternativeName>
        <alternativeName>
            <fullName evidence="13">tRNA CCA-pyrophosphorylase</fullName>
        </alternativeName>
        <alternativeName>
            <fullName evidence="13">tRNA adenylyl-/cytidylyl-transferase</fullName>
        </alternativeName>
        <alternativeName>
            <fullName evidence="13">tRNA nucleotidyltransferase</fullName>
        </alternativeName>
        <alternativeName>
            <fullName evidence="13">tRNA-NT</fullName>
        </alternativeName>
    </domain>
    <domain>
        <recommendedName>
            <fullName evidence="13">2'-nucleotidase</fullName>
            <ecNumber evidence="13">3.1.3.-</ecNumber>
        </recommendedName>
    </domain>
    <domain>
        <recommendedName>
            <fullName evidence="13">2',3'-cyclic phosphodiesterase</fullName>
            <ecNumber evidence="13">3.1.4.-</ecNumber>
        </recommendedName>
    </domain>
    <domain>
        <recommendedName>
            <fullName evidence="13">Phosphatase</fullName>
        </recommendedName>
    </domain>
</protein>
<comment type="catalytic activity">
    <reaction evidence="13">
        <text>a tRNA precursor + 2 CTP + ATP = a tRNA with a 3' CCA end + 3 diphosphate</text>
        <dbReference type="Rhea" id="RHEA:14433"/>
        <dbReference type="Rhea" id="RHEA-COMP:10465"/>
        <dbReference type="Rhea" id="RHEA-COMP:10468"/>
        <dbReference type="ChEBI" id="CHEBI:30616"/>
        <dbReference type="ChEBI" id="CHEBI:33019"/>
        <dbReference type="ChEBI" id="CHEBI:37563"/>
        <dbReference type="ChEBI" id="CHEBI:74896"/>
        <dbReference type="ChEBI" id="CHEBI:83071"/>
        <dbReference type="EC" id="2.7.7.72"/>
    </reaction>
</comment>
<dbReference type="RefSeq" id="WP_167678912.1">
    <property type="nucleotide sequence ID" value="NZ_CP050313.1"/>
</dbReference>
<keyword evidence="16" id="KW-1185">Reference proteome</keyword>
<feature type="binding site" evidence="13">
    <location>
        <position position="23"/>
    </location>
    <ligand>
        <name>Mg(2+)</name>
        <dbReference type="ChEBI" id="CHEBI:18420"/>
    </ligand>
</feature>
<dbReference type="EMBL" id="CP050313">
    <property type="protein sequence ID" value="QIR15278.1"/>
    <property type="molecule type" value="Genomic_DNA"/>
</dbReference>
<dbReference type="Gene3D" id="1.10.3090.10">
    <property type="entry name" value="cca-adding enzyme, domain 2"/>
    <property type="match status" value="1"/>
</dbReference>
<dbReference type="EC" id="2.7.7.72" evidence="13"/>
<dbReference type="InterPro" id="IPR003607">
    <property type="entry name" value="HD/PDEase_dom"/>
</dbReference>
<evidence type="ECO:0000256" key="4">
    <source>
        <dbReference type="ARBA" id="ARBA00022695"/>
    </source>
</evidence>
<dbReference type="CDD" id="cd00077">
    <property type="entry name" value="HDc"/>
    <property type="match status" value="1"/>
</dbReference>
<dbReference type="GO" id="GO:0016791">
    <property type="term" value="F:phosphatase activity"/>
    <property type="evidence" value="ECO:0007669"/>
    <property type="project" value="UniProtKB-UniRule"/>
</dbReference>
<evidence type="ECO:0000256" key="9">
    <source>
        <dbReference type="ARBA" id="ARBA00022840"/>
    </source>
</evidence>
<dbReference type="Gene3D" id="3.30.460.10">
    <property type="entry name" value="Beta Polymerase, domain 2"/>
    <property type="match status" value="1"/>
</dbReference>
<comment type="cofactor">
    <cofactor evidence="13">
        <name>Mg(2+)</name>
        <dbReference type="ChEBI" id="CHEBI:18420"/>
    </cofactor>
    <text evidence="13">Magnesium is required for nucleotidyltransferase activity.</text>
</comment>
<dbReference type="InterPro" id="IPR043519">
    <property type="entry name" value="NT_sf"/>
</dbReference>
<evidence type="ECO:0000256" key="2">
    <source>
        <dbReference type="ARBA" id="ARBA00022679"/>
    </source>
</evidence>
<comment type="catalytic activity">
    <reaction evidence="13">
        <text>a tRNA with a 3' CCA end + 2 CTP + ATP = a tRNA with a 3' CCACCA end + 3 diphosphate</text>
        <dbReference type="Rhea" id="RHEA:76235"/>
        <dbReference type="Rhea" id="RHEA-COMP:10468"/>
        <dbReference type="Rhea" id="RHEA-COMP:18655"/>
        <dbReference type="ChEBI" id="CHEBI:30616"/>
        <dbReference type="ChEBI" id="CHEBI:33019"/>
        <dbReference type="ChEBI" id="CHEBI:37563"/>
        <dbReference type="ChEBI" id="CHEBI:83071"/>
        <dbReference type="ChEBI" id="CHEBI:195187"/>
    </reaction>
</comment>
<comment type="cofactor">
    <cofactor evidence="13">
        <name>Ni(2+)</name>
        <dbReference type="ChEBI" id="CHEBI:49786"/>
    </cofactor>
    <text evidence="13">Nickel for phosphatase activity.</text>
</comment>
<feature type="binding site" evidence="13">
    <location>
        <position position="91"/>
    </location>
    <ligand>
        <name>CTP</name>
        <dbReference type="ChEBI" id="CHEBI:37563"/>
    </ligand>
</feature>
<evidence type="ECO:0000256" key="5">
    <source>
        <dbReference type="ARBA" id="ARBA00022723"/>
    </source>
</evidence>
<dbReference type="InterPro" id="IPR006674">
    <property type="entry name" value="HD_domain"/>
</dbReference>
<dbReference type="CDD" id="cd05398">
    <property type="entry name" value="NT_ClassII-CCAase"/>
    <property type="match status" value="1"/>
</dbReference>
<dbReference type="HAMAP" id="MF_01261">
    <property type="entry name" value="CCA_bact_type1"/>
    <property type="match status" value="1"/>
</dbReference>
<dbReference type="GO" id="GO:0000287">
    <property type="term" value="F:magnesium ion binding"/>
    <property type="evidence" value="ECO:0007669"/>
    <property type="project" value="UniProtKB-UniRule"/>
</dbReference>
<dbReference type="Pfam" id="PF01743">
    <property type="entry name" value="PolyA_pol"/>
    <property type="match status" value="1"/>
</dbReference>
<evidence type="ECO:0000256" key="3">
    <source>
        <dbReference type="ARBA" id="ARBA00022694"/>
    </source>
</evidence>
<evidence type="ECO:0000256" key="6">
    <source>
        <dbReference type="ARBA" id="ARBA00022741"/>
    </source>
</evidence>
<dbReference type="Pfam" id="PF01966">
    <property type="entry name" value="HD"/>
    <property type="match status" value="1"/>
</dbReference>
<dbReference type="KEGG" id="saes:HBH39_12920"/>
<evidence type="ECO:0000256" key="8">
    <source>
        <dbReference type="ARBA" id="ARBA00022801"/>
    </source>
</evidence>
<reference evidence="15 16" key="1">
    <citation type="submission" date="2020-03" db="EMBL/GenBank/DDBJ databases">
        <title>Complete genome sequence of Shewanella sp.</title>
        <authorList>
            <person name="Kim Y.-S."/>
            <person name="Kim S.-J."/>
            <person name="Jung H.-K."/>
            <person name="Kim K.-H."/>
        </authorList>
    </citation>
    <scope>NUCLEOTIDE SEQUENCE [LARGE SCALE GENOMIC DNA]</scope>
    <source>
        <strain evidence="15 16">PN3F2</strain>
    </source>
</reference>
<feature type="binding site" evidence="13">
    <location>
        <position position="8"/>
    </location>
    <ligand>
        <name>ATP</name>
        <dbReference type="ChEBI" id="CHEBI:30616"/>
    </ligand>
</feature>
<evidence type="ECO:0000256" key="7">
    <source>
        <dbReference type="ARBA" id="ARBA00022800"/>
    </source>
</evidence>
<keyword evidence="1 13" id="KW-0533">Nickel</keyword>
<keyword evidence="5 13" id="KW-0479">Metal-binding</keyword>
<comment type="similarity">
    <text evidence="13">Belongs to the tRNA nucleotidyltransferase/poly(A) polymerase family. Bacterial CCA-adding enzyme type 1 subfamily.</text>
</comment>
<dbReference type="PIRSF" id="PIRSF000813">
    <property type="entry name" value="CCA_bact"/>
    <property type="match status" value="1"/>
</dbReference>
<keyword evidence="11 13" id="KW-0694">RNA-binding</keyword>
<dbReference type="HAMAP" id="MF_01262">
    <property type="entry name" value="CCA_bact_type2"/>
    <property type="match status" value="1"/>
</dbReference>
<keyword evidence="7 13" id="KW-0692">RNA repair</keyword>
<feature type="binding site" evidence="13">
    <location>
        <position position="8"/>
    </location>
    <ligand>
        <name>CTP</name>
        <dbReference type="ChEBI" id="CHEBI:37563"/>
    </ligand>
</feature>
<evidence type="ECO:0000256" key="1">
    <source>
        <dbReference type="ARBA" id="ARBA00022596"/>
    </source>
</evidence>
<evidence type="ECO:0000256" key="12">
    <source>
        <dbReference type="ARBA" id="ARBA00023268"/>
    </source>
</evidence>
<feature type="domain" description="HD" evidence="14">
    <location>
        <begin position="228"/>
        <end position="329"/>
    </location>
</feature>
<feature type="binding site" evidence="13">
    <location>
        <position position="137"/>
    </location>
    <ligand>
        <name>CTP</name>
        <dbReference type="ChEBI" id="CHEBI:37563"/>
    </ligand>
</feature>
<evidence type="ECO:0000256" key="11">
    <source>
        <dbReference type="ARBA" id="ARBA00022884"/>
    </source>
</evidence>
<accession>A0A6G9QLL4</accession>
<comment type="subunit">
    <text evidence="13">Monomer. Can also form homodimers and oligomers.</text>
</comment>
<feature type="binding site" evidence="13">
    <location>
        <position position="11"/>
    </location>
    <ligand>
        <name>ATP</name>
        <dbReference type="ChEBI" id="CHEBI:30616"/>
    </ligand>
</feature>
<evidence type="ECO:0000256" key="10">
    <source>
        <dbReference type="ARBA" id="ARBA00022842"/>
    </source>
</evidence>
<evidence type="ECO:0000256" key="13">
    <source>
        <dbReference type="HAMAP-Rule" id="MF_01261"/>
    </source>
</evidence>
<feature type="binding site" evidence="13">
    <location>
        <position position="21"/>
    </location>
    <ligand>
        <name>Mg(2+)</name>
        <dbReference type="ChEBI" id="CHEBI:18420"/>
    </ligand>
</feature>
<dbReference type="GO" id="GO:0000049">
    <property type="term" value="F:tRNA binding"/>
    <property type="evidence" value="ECO:0007669"/>
    <property type="project" value="UniProtKB-UniRule"/>
</dbReference>
<dbReference type="SUPFAM" id="SSF81891">
    <property type="entry name" value="Poly A polymerase C-terminal region-like"/>
    <property type="match status" value="1"/>
</dbReference>
<comment type="miscellaneous">
    <text evidence="13">A single active site specifically recognizes both ATP and CTP and is responsible for their addition.</text>
</comment>
<dbReference type="AlphaFoldDB" id="A0A6G9QLL4"/>
<feature type="binding site" evidence="13">
    <location>
        <position position="91"/>
    </location>
    <ligand>
        <name>ATP</name>
        <dbReference type="ChEBI" id="CHEBI:30616"/>
    </ligand>
</feature>
<keyword evidence="2 13" id="KW-0808">Transferase</keyword>
<dbReference type="EC" id="3.1.4.-" evidence="13"/>
<feature type="binding site" evidence="13">
    <location>
        <position position="11"/>
    </location>
    <ligand>
        <name>CTP</name>
        <dbReference type="ChEBI" id="CHEBI:37563"/>
    </ligand>
</feature>
<keyword evidence="3 13" id="KW-0819">tRNA processing</keyword>
<dbReference type="FunFam" id="1.10.3090.10:FF:000001">
    <property type="entry name" value="Multifunctional CCA protein"/>
    <property type="match status" value="1"/>
</dbReference>
<comment type="function">
    <text evidence="13">Catalyzes the addition and repair of the essential 3'-terminal CCA sequence in tRNAs without using a nucleic acid template. Adds these three nucleotides in the order of C, C, and A to the tRNA nucleotide-73, using CTP and ATP as substrates and producing inorganic pyrophosphate. tRNA 3'-terminal CCA addition is required both for tRNA processing and repair. Also involved in tRNA surveillance by mediating tandem CCA addition to generate a CCACCA at the 3' terminus of unstable tRNAs. While stable tRNAs receive only 3'-terminal CCA, unstable tRNAs are marked with CCACCA and rapidly degraded.</text>
</comment>
<dbReference type="GO" id="GO:0042245">
    <property type="term" value="P:RNA repair"/>
    <property type="evidence" value="ECO:0007669"/>
    <property type="project" value="UniProtKB-KW"/>
</dbReference>
<keyword evidence="4 13" id="KW-0548">Nucleotidyltransferase</keyword>
<sequence length="418" mass="47236">MKTYLVGGAVRDQLLGLNIKDKDFVVVGSSVDKMLAKGFQQVGKDFPVFLHPKTQQEFALARTERKIGKGYEGFSCDASEHVTLEQDLLRRDLTINAIAQDDDGNLVDPYGGQQDIQQRILRHVSGAFIEDPLRVLRVARFAARFHHLGFTIAPETQALMTQLSLSGELSHLTPERVWQEIDKVFSNANPQIFFQVLRECQALKIILPEVDALFGVPQPEKWHPEIDSGIHTLMVLEQASLLTTDKAVRFASLTHDVGKALSPKETLPKHHGHGQKGVPLIKQLCQRLRVPNEYRDLAILVSDQHQNIHNAYELKPETIIKIFDKADFWRKPSRLTQTLLCCHADIRGRTGFEHADYPQANYLTICFEQSANIDVQSIIKSGFQGAQIKQQLTHLRIELIAKIKQTEVDDKSHSNSYS</sequence>
<dbReference type="PANTHER" id="PTHR47545:SF1">
    <property type="entry name" value="MULTIFUNCTIONAL CCA PROTEIN"/>
    <property type="match status" value="1"/>
</dbReference>
<dbReference type="Proteomes" id="UP000502608">
    <property type="component" value="Chromosome"/>
</dbReference>
<dbReference type="EC" id="3.1.3.-" evidence="13"/>
<dbReference type="PROSITE" id="PS51831">
    <property type="entry name" value="HD"/>
    <property type="match status" value="1"/>
</dbReference>
<dbReference type="SUPFAM" id="SSF81301">
    <property type="entry name" value="Nucleotidyltransferase"/>
    <property type="match status" value="1"/>
</dbReference>
<dbReference type="GO" id="GO:0001680">
    <property type="term" value="P:tRNA 3'-terminal CCA addition"/>
    <property type="evidence" value="ECO:0007669"/>
    <property type="project" value="UniProtKB-UniRule"/>
</dbReference>
<dbReference type="Pfam" id="PF12627">
    <property type="entry name" value="PolyA_pol_RNAbd"/>
    <property type="match status" value="1"/>
</dbReference>
<dbReference type="PANTHER" id="PTHR47545">
    <property type="entry name" value="MULTIFUNCTIONAL CCA PROTEIN"/>
    <property type="match status" value="1"/>
</dbReference>
<dbReference type="GO" id="GO:0004810">
    <property type="term" value="F:CCA tRNA nucleotidyltransferase activity"/>
    <property type="evidence" value="ECO:0007669"/>
    <property type="project" value="UniProtKB-UniRule"/>
</dbReference>
<feature type="binding site" evidence="13">
    <location>
        <position position="140"/>
    </location>
    <ligand>
        <name>ATP</name>
        <dbReference type="ChEBI" id="CHEBI:30616"/>
    </ligand>
</feature>
<dbReference type="NCBIfam" id="NF008137">
    <property type="entry name" value="PRK10885.1"/>
    <property type="match status" value="1"/>
</dbReference>
<comment type="domain">
    <text evidence="13">Comprises two domains: an N-terminal domain containing the nucleotidyltransferase activity and a C-terminal HD domain associated with both phosphodiesterase and phosphatase activities.</text>
</comment>
<gene>
    <name evidence="13" type="primary">cca</name>
    <name evidence="15" type="ORF">HBH39_12920</name>
</gene>
<feature type="binding site" evidence="13">
    <location>
        <position position="140"/>
    </location>
    <ligand>
        <name>CTP</name>
        <dbReference type="ChEBI" id="CHEBI:37563"/>
    </ligand>
</feature>
<keyword evidence="12 13" id="KW-0511">Multifunctional enzyme</keyword>
<keyword evidence="8 13" id="KW-0378">Hydrolase</keyword>